<dbReference type="EMBL" id="CAJVQC010081934">
    <property type="protein sequence ID" value="CAG8819171.1"/>
    <property type="molecule type" value="Genomic_DNA"/>
</dbReference>
<sequence length="63" mass="7600">YDLDHIIKDLAKGNSYNYNHVKNICKLEKKYNDLAIIRPHETPQQWAIRIKDDLQELHSRERP</sequence>
<keyword evidence="2" id="KW-1185">Reference proteome</keyword>
<protein>
    <submittedName>
        <fullName evidence="1">5558_t:CDS:1</fullName>
    </submittedName>
</protein>
<reference evidence="1" key="1">
    <citation type="submission" date="2021-06" db="EMBL/GenBank/DDBJ databases">
        <authorList>
            <person name="Kallberg Y."/>
            <person name="Tangrot J."/>
            <person name="Rosling A."/>
        </authorList>
    </citation>
    <scope>NUCLEOTIDE SEQUENCE</scope>
    <source>
        <strain evidence="1">MA461A</strain>
    </source>
</reference>
<organism evidence="1 2">
    <name type="scientific">Racocetra persica</name>
    <dbReference type="NCBI Taxonomy" id="160502"/>
    <lineage>
        <taxon>Eukaryota</taxon>
        <taxon>Fungi</taxon>
        <taxon>Fungi incertae sedis</taxon>
        <taxon>Mucoromycota</taxon>
        <taxon>Glomeromycotina</taxon>
        <taxon>Glomeromycetes</taxon>
        <taxon>Diversisporales</taxon>
        <taxon>Gigasporaceae</taxon>
        <taxon>Racocetra</taxon>
    </lineage>
</organism>
<dbReference type="Proteomes" id="UP000789920">
    <property type="component" value="Unassembled WGS sequence"/>
</dbReference>
<evidence type="ECO:0000313" key="1">
    <source>
        <dbReference type="EMBL" id="CAG8819171.1"/>
    </source>
</evidence>
<feature type="non-terminal residue" evidence="1">
    <location>
        <position position="1"/>
    </location>
</feature>
<evidence type="ECO:0000313" key="2">
    <source>
        <dbReference type="Proteomes" id="UP000789920"/>
    </source>
</evidence>
<name>A0ACA9S0X0_9GLOM</name>
<gene>
    <name evidence="1" type="ORF">RPERSI_LOCUS25079</name>
</gene>
<accession>A0ACA9S0X0</accession>
<comment type="caution">
    <text evidence="1">The sequence shown here is derived from an EMBL/GenBank/DDBJ whole genome shotgun (WGS) entry which is preliminary data.</text>
</comment>
<feature type="non-terminal residue" evidence="1">
    <location>
        <position position="63"/>
    </location>
</feature>
<proteinExistence type="predicted"/>